<reference evidence="1 2" key="1">
    <citation type="submission" date="2016-04" db="EMBL/GenBank/DDBJ databases">
        <title>Complete genome seqeunce of Leptospira alstonii serovar Room22.</title>
        <authorList>
            <person name="Nally J.E."/>
            <person name="Bayles D.O."/>
            <person name="Hurley D."/>
            <person name="Fanning S."/>
            <person name="McMahon B.J."/>
            <person name="Arent Z."/>
        </authorList>
    </citation>
    <scope>NUCLEOTIDE SEQUENCE [LARGE SCALE GENOMIC DNA]</scope>
    <source>
        <strain evidence="1 2">GWTS #1</strain>
    </source>
</reference>
<evidence type="ECO:0000313" key="2">
    <source>
        <dbReference type="Proteomes" id="UP000094197"/>
    </source>
</evidence>
<proteinExistence type="predicted"/>
<dbReference type="OrthoDB" id="10000735at2"/>
<organism evidence="1 2">
    <name type="scientific">Leptospira tipperaryensis</name>
    <dbReference type="NCBI Taxonomy" id="2564040"/>
    <lineage>
        <taxon>Bacteria</taxon>
        <taxon>Pseudomonadati</taxon>
        <taxon>Spirochaetota</taxon>
        <taxon>Spirochaetia</taxon>
        <taxon>Leptospirales</taxon>
        <taxon>Leptospiraceae</taxon>
        <taxon>Leptospira</taxon>
    </lineage>
</organism>
<dbReference type="Proteomes" id="UP000094197">
    <property type="component" value="Chromosome 1"/>
</dbReference>
<dbReference type="EMBL" id="CP015217">
    <property type="protein sequence ID" value="AOP33818.1"/>
    <property type="molecule type" value="Genomic_DNA"/>
</dbReference>
<evidence type="ECO:0000313" key="1">
    <source>
        <dbReference type="EMBL" id="AOP33818.1"/>
    </source>
</evidence>
<gene>
    <name evidence="1" type="ORF">A0128_08170</name>
</gene>
<name>A0A1D7UW76_9LEPT</name>
<accession>A0A1D7UW76</accession>
<dbReference type="RefSeq" id="WP_069607050.1">
    <property type="nucleotide sequence ID" value="NZ_CP015217.1"/>
</dbReference>
<protein>
    <submittedName>
        <fullName evidence="1">Uncharacterized protein</fullName>
    </submittedName>
</protein>
<sequence>MKIFGEKTLANMKLPFIPIMLLLIFQCSPSASGPTKQSELEFSNESKNQIIFSLSDFNDQSVYANINLKREMANQSSEHESHQPDIDLDLKMKDPIIEIELTSGTYSGNITLSYWTMKPLIYNYAAKTTFYFKKGRTQIQNFDSNDFTKSCISERYDQPEDGERIYYCPPLDLGKGKILFKLAHKATKSLNKKWTAYTWGVVILGLFNPVPYYGFLAPVFGGIARFNNEIILDVN</sequence>
<dbReference type="AlphaFoldDB" id="A0A1D7UW76"/>
<dbReference type="KEGG" id="laj:A0128_08170"/>
<keyword evidence="2" id="KW-1185">Reference proteome</keyword>